<dbReference type="InterPro" id="IPR005225">
    <property type="entry name" value="Small_GTP-bd"/>
</dbReference>
<dbReference type="GO" id="GO:0000028">
    <property type="term" value="P:ribosomal small subunit assembly"/>
    <property type="evidence" value="ECO:0007669"/>
    <property type="project" value="TreeGrafter"/>
</dbReference>
<evidence type="ECO:0000313" key="13">
    <source>
        <dbReference type="EMBL" id="CAJ54698.1"/>
    </source>
</evidence>
<feature type="domain" description="Era-type G" evidence="12">
    <location>
        <begin position="17"/>
        <end position="195"/>
    </location>
</feature>
<accession>Q1MQM9</accession>
<evidence type="ECO:0000256" key="10">
    <source>
        <dbReference type="RuleBase" id="RU003761"/>
    </source>
</evidence>
<evidence type="ECO:0000256" key="2">
    <source>
        <dbReference type="ARBA" id="ARBA00007921"/>
    </source>
</evidence>
<dbReference type="GO" id="GO:0003924">
    <property type="term" value="F:GTPase activity"/>
    <property type="evidence" value="ECO:0007669"/>
    <property type="project" value="UniProtKB-UniRule"/>
</dbReference>
<dbReference type="HOGENOM" id="CLU_038009_1_2_7"/>
<feature type="region of interest" description="G1" evidence="9">
    <location>
        <begin position="25"/>
        <end position="32"/>
    </location>
</feature>
<name>Q1MQM9_LAWIP</name>
<dbReference type="PANTHER" id="PTHR42698:SF1">
    <property type="entry name" value="GTPASE ERA, MITOCHONDRIAL"/>
    <property type="match status" value="1"/>
</dbReference>
<dbReference type="InterPro" id="IPR004044">
    <property type="entry name" value="KH_dom_type_2"/>
</dbReference>
<dbReference type="GO" id="GO:0005737">
    <property type="term" value="C:cytoplasm"/>
    <property type="evidence" value="ECO:0007669"/>
    <property type="project" value="UniProtKB-SubCell"/>
</dbReference>
<dbReference type="PRINTS" id="PR00326">
    <property type="entry name" value="GTP1OBG"/>
</dbReference>
<feature type="binding site" evidence="8">
    <location>
        <begin position="72"/>
        <end position="76"/>
    </location>
    <ligand>
        <name>GTP</name>
        <dbReference type="ChEBI" id="CHEBI:37565"/>
    </ligand>
</feature>
<evidence type="ECO:0000259" key="11">
    <source>
        <dbReference type="PROSITE" id="PS50823"/>
    </source>
</evidence>
<dbReference type="SUPFAM" id="SSF54814">
    <property type="entry name" value="Prokaryotic type KH domain (KH-domain type II)"/>
    <property type="match status" value="1"/>
</dbReference>
<feature type="region of interest" description="G4" evidence="9">
    <location>
        <begin position="144"/>
        <end position="147"/>
    </location>
</feature>
<evidence type="ECO:0000256" key="7">
    <source>
        <dbReference type="ARBA" id="ARBA00023134"/>
    </source>
</evidence>
<dbReference type="eggNOG" id="COG1159">
    <property type="taxonomic scope" value="Bacteria"/>
</dbReference>
<dbReference type="NCBIfam" id="NF000908">
    <property type="entry name" value="PRK00089.1"/>
    <property type="match status" value="1"/>
</dbReference>
<dbReference type="HAMAP" id="MF_00367">
    <property type="entry name" value="GTPase_Era"/>
    <property type="match status" value="1"/>
</dbReference>
<dbReference type="InterPro" id="IPR030388">
    <property type="entry name" value="G_ERA_dom"/>
</dbReference>
<comment type="function">
    <text evidence="8">An essential GTPase that binds both GDP and GTP, with rapid nucleotide exchange. Plays a role in 16S rRNA processing and 30S ribosomal subunit biogenesis and possibly also in cell cycle regulation and energy metabolism.</text>
</comment>
<gene>
    <name evidence="8" type="primary">era</name>
    <name evidence="13" type="ordered locus">LI0644</name>
</gene>
<organism evidence="13 14">
    <name type="scientific">Lawsonia intracellularis (strain PHE/MN1-00)</name>
    <dbReference type="NCBI Taxonomy" id="363253"/>
    <lineage>
        <taxon>Bacteria</taxon>
        <taxon>Pseudomonadati</taxon>
        <taxon>Thermodesulfobacteriota</taxon>
        <taxon>Desulfovibrionia</taxon>
        <taxon>Desulfovibrionales</taxon>
        <taxon>Desulfovibrionaceae</taxon>
        <taxon>Lawsonia</taxon>
    </lineage>
</organism>
<evidence type="ECO:0000259" key="12">
    <source>
        <dbReference type="PROSITE" id="PS51713"/>
    </source>
</evidence>
<keyword evidence="8" id="KW-0963">Cytoplasm</keyword>
<dbReference type="NCBIfam" id="TIGR00436">
    <property type="entry name" value="era"/>
    <property type="match status" value="1"/>
</dbReference>
<dbReference type="GO" id="GO:0043024">
    <property type="term" value="F:ribosomal small subunit binding"/>
    <property type="evidence" value="ECO:0007669"/>
    <property type="project" value="TreeGrafter"/>
</dbReference>
<dbReference type="PROSITE" id="PS51713">
    <property type="entry name" value="G_ERA"/>
    <property type="match status" value="1"/>
</dbReference>
<feature type="region of interest" description="G5" evidence="9">
    <location>
        <begin position="174"/>
        <end position="176"/>
    </location>
</feature>
<keyword evidence="7 8" id="KW-0342">GTP-binding</keyword>
<evidence type="ECO:0000256" key="6">
    <source>
        <dbReference type="ARBA" id="ARBA00022884"/>
    </source>
</evidence>
<feature type="region of interest" description="G2" evidence="9">
    <location>
        <begin position="51"/>
        <end position="55"/>
    </location>
</feature>
<dbReference type="Gene3D" id="3.30.300.20">
    <property type="match status" value="1"/>
</dbReference>
<dbReference type="FunFam" id="3.30.300.20:FF:000003">
    <property type="entry name" value="GTPase Era"/>
    <property type="match status" value="1"/>
</dbReference>
<comment type="similarity">
    <text evidence="2 8 9 10">Belongs to the TRAFAC class TrmE-Era-EngA-EngB-Septin-like GTPase superfamily. Era GTPase family.</text>
</comment>
<evidence type="ECO:0000313" key="14">
    <source>
        <dbReference type="Proteomes" id="UP000002430"/>
    </source>
</evidence>
<dbReference type="KEGG" id="lip:LI0644"/>
<dbReference type="Gene3D" id="3.40.50.300">
    <property type="entry name" value="P-loop containing nucleotide triphosphate hydrolases"/>
    <property type="match status" value="1"/>
</dbReference>
<evidence type="ECO:0000256" key="1">
    <source>
        <dbReference type="ARBA" id="ARBA00004496"/>
    </source>
</evidence>
<keyword evidence="8" id="KW-0472">Membrane</keyword>
<evidence type="ECO:0000256" key="4">
    <source>
        <dbReference type="ARBA" id="ARBA00022517"/>
    </source>
</evidence>
<dbReference type="CDD" id="cd22534">
    <property type="entry name" value="KH-II_Era"/>
    <property type="match status" value="1"/>
</dbReference>
<feature type="domain" description="KH type-2" evidence="11">
    <location>
        <begin position="226"/>
        <end position="304"/>
    </location>
</feature>
<keyword evidence="14" id="KW-1185">Reference proteome</keyword>
<evidence type="ECO:0000256" key="8">
    <source>
        <dbReference type="HAMAP-Rule" id="MF_00367"/>
    </source>
</evidence>
<feature type="binding site" evidence="8">
    <location>
        <begin position="25"/>
        <end position="32"/>
    </location>
    <ligand>
        <name>GTP</name>
        <dbReference type="ChEBI" id="CHEBI:37565"/>
    </ligand>
</feature>
<evidence type="ECO:0000256" key="3">
    <source>
        <dbReference type="ARBA" id="ARBA00020484"/>
    </source>
</evidence>
<dbReference type="SUPFAM" id="SSF52540">
    <property type="entry name" value="P-loop containing nucleoside triphosphate hydrolases"/>
    <property type="match status" value="1"/>
</dbReference>
<feature type="binding site" evidence="8">
    <location>
        <begin position="144"/>
        <end position="147"/>
    </location>
    <ligand>
        <name>GTP</name>
        <dbReference type="ChEBI" id="CHEBI:37565"/>
    </ligand>
</feature>
<keyword evidence="8" id="KW-0699">rRNA-binding</keyword>
<dbReference type="PANTHER" id="PTHR42698">
    <property type="entry name" value="GTPASE ERA"/>
    <property type="match status" value="1"/>
</dbReference>
<dbReference type="EMBL" id="AM180252">
    <property type="protein sequence ID" value="CAJ54698.1"/>
    <property type="molecule type" value="Genomic_DNA"/>
</dbReference>
<dbReference type="InterPro" id="IPR006073">
    <property type="entry name" value="GTP-bd"/>
</dbReference>
<comment type="subunit">
    <text evidence="8">Monomer.</text>
</comment>
<dbReference type="AlphaFoldDB" id="Q1MQM9"/>
<keyword evidence="8" id="KW-1003">Cell membrane</keyword>
<dbReference type="InterPro" id="IPR009019">
    <property type="entry name" value="KH_sf_prok-type"/>
</dbReference>
<dbReference type="GO" id="GO:0005886">
    <property type="term" value="C:plasma membrane"/>
    <property type="evidence" value="ECO:0007669"/>
    <property type="project" value="UniProtKB-UniRule"/>
</dbReference>
<evidence type="ECO:0000256" key="5">
    <source>
        <dbReference type="ARBA" id="ARBA00022741"/>
    </source>
</evidence>
<dbReference type="InterPro" id="IPR027417">
    <property type="entry name" value="P-loop_NTPase"/>
</dbReference>
<dbReference type="InterPro" id="IPR015946">
    <property type="entry name" value="KH_dom-like_a/b"/>
</dbReference>
<comment type="subcellular location">
    <subcellularLocation>
        <location evidence="1">Cytoplasm</location>
    </subcellularLocation>
</comment>
<dbReference type="NCBIfam" id="TIGR00231">
    <property type="entry name" value="small_GTP"/>
    <property type="match status" value="1"/>
</dbReference>
<dbReference type="STRING" id="363253.LI0644"/>
<dbReference type="OrthoDB" id="9805918at2"/>
<reference evidence="13 14" key="1">
    <citation type="submission" date="2005-11" db="EMBL/GenBank/DDBJ databases">
        <title>The complete genome sequence of Lawsonia intracellularis: the causative agent of proliferative enteropathy.</title>
        <authorList>
            <person name="Kaur K."/>
            <person name="Zhang Q."/>
            <person name="Beckler D."/>
            <person name="Munir S."/>
            <person name="Li L."/>
            <person name="Kinsley K."/>
            <person name="Herron L."/>
            <person name="Peterson A."/>
            <person name="May B."/>
            <person name="Singh S."/>
            <person name="Gebhart C."/>
            <person name="Kapur V."/>
        </authorList>
    </citation>
    <scope>NUCLEOTIDE SEQUENCE [LARGE SCALE GENOMIC DNA]</scope>
    <source>
        <strain evidence="13 14">PHE/MN1-00</strain>
    </source>
</reference>
<keyword evidence="4 8" id="KW-0690">Ribosome biogenesis</keyword>
<proteinExistence type="inferred from homology"/>
<feature type="region of interest" description="G3" evidence="9">
    <location>
        <begin position="72"/>
        <end position="75"/>
    </location>
</feature>
<dbReference type="GO" id="GO:0070181">
    <property type="term" value="F:small ribosomal subunit rRNA binding"/>
    <property type="evidence" value="ECO:0007669"/>
    <property type="project" value="UniProtKB-UniRule"/>
</dbReference>
<dbReference type="CDD" id="cd04163">
    <property type="entry name" value="Era"/>
    <property type="match status" value="1"/>
</dbReference>
<dbReference type="Proteomes" id="UP000002430">
    <property type="component" value="Chromosome"/>
</dbReference>
<protein>
    <recommendedName>
        <fullName evidence="3 8">GTPase Era</fullName>
    </recommendedName>
</protein>
<dbReference type="PROSITE" id="PS50823">
    <property type="entry name" value="KH_TYPE_2"/>
    <property type="match status" value="1"/>
</dbReference>
<sequence>MNTQSSSNIGDKLKTYRCGWVALIGPPNAGKSTLTNTFVGQKVAIVTSKPQTTRNKIGGILTQDDMQVIFLDTPGICSEKNHVQGQLGKLMLQSAWQGLAIADSIVCVLDGGLYLKKPDLMDRDIEPFVEVLRQEVRPIVIVVNKIDVFHDKSRMLPMLAKLGEYFPTAEIFPISARYKNGTDKLLDTICLKLPEGEAIFPEDQLSTVPVRFMVAEIIREKLFEQLYQEVPYAVAVEVEKWDEESRKNQVVIYAVIYVARASHKAMVIGQAGERIKSIGTMARKEIKALLGKKVHLELWVKVRESWINDNQFLYELGFGTEEIG</sequence>
<dbReference type="Pfam" id="PF07650">
    <property type="entry name" value="KH_2"/>
    <property type="match status" value="1"/>
</dbReference>
<dbReference type="Pfam" id="PF01926">
    <property type="entry name" value="MMR_HSR1"/>
    <property type="match status" value="1"/>
</dbReference>
<keyword evidence="5 8" id="KW-0547">Nucleotide-binding</keyword>
<dbReference type="GO" id="GO:0005525">
    <property type="term" value="F:GTP binding"/>
    <property type="evidence" value="ECO:0007669"/>
    <property type="project" value="UniProtKB-UniRule"/>
</dbReference>
<dbReference type="RefSeq" id="WP_011526727.1">
    <property type="nucleotide sequence ID" value="NC_008011.1"/>
</dbReference>
<dbReference type="InterPro" id="IPR005662">
    <property type="entry name" value="GTPase_Era-like"/>
</dbReference>
<keyword evidence="6 8" id="KW-0694">RNA-binding</keyword>
<evidence type="ECO:0000256" key="9">
    <source>
        <dbReference type="PROSITE-ProRule" id="PRU01050"/>
    </source>
</evidence>